<evidence type="ECO:0000313" key="11">
    <source>
        <dbReference type="Proteomes" id="UP000008206"/>
    </source>
</evidence>
<dbReference type="HOGENOM" id="CLU_390755_0_0_3"/>
<keyword evidence="3" id="KW-0378">Hydrolase</keyword>
<dbReference type="PANTHER" id="PTHR10465">
    <property type="entry name" value="TRANSMEMBRANE GTPASE FZO1"/>
    <property type="match status" value="1"/>
</dbReference>
<dbReference type="GO" id="GO:0008053">
    <property type="term" value="P:mitochondrial fusion"/>
    <property type="evidence" value="ECO:0007669"/>
    <property type="project" value="TreeGrafter"/>
</dbReference>
<feature type="coiled-coil region" evidence="6">
    <location>
        <begin position="305"/>
        <end position="346"/>
    </location>
</feature>
<evidence type="ECO:0000256" key="1">
    <source>
        <dbReference type="ARBA" id="ARBA00004370"/>
    </source>
</evidence>
<comment type="subcellular location">
    <subcellularLocation>
        <location evidence="1">Membrane</location>
    </subcellularLocation>
</comment>
<dbReference type="RefSeq" id="WP_013324393.1">
    <property type="nucleotide sequence ID" value="NC_014501.1"/>
</dbReference>
<evidence type="ECO:0000259" key="8">
    <source>
        <dbReference type="Pfam" id="PF00350"/>
    </source>
</evidence>
<accession>E0UB85</accession>
<sequence length="675" mass="75640">MNNYQQRKQQILKLFDQASAVANLHRYSQTQKSLDEAKQHLKEGKLFVVVCGEFKQGKSSLINAFLNEKDLFPVDTDITTNLVSTITYGKEEKISIILGEQGNETVKQISRNEIPDYVTEQRNIRNAKKAKMLVIESPNPQLKEGLVLVDTPGVGSLNTEHTAITYAFIPNADAILFVTDILKPLTTEELQFLKERIFPHCQNIIFVVTKIDAVNNFQEIVENNLEKLTKVLDCSREQISIIPISSRAKLDYLKFKEKEDLELSNFSELENKIWQFISEQRGQGLLLRALNELEQSVNEMKAPIEVAVEAHQNRTKEELDELEQQMKDTQEQLQDLLDSKAEWRNILTDSLEDIKQELLVKFQQNFSQIRSQTTKYLDDPRLMKNPKQIASLVETDIDVLMSALSKDLNQQAADLYGQIETLSGLKLRNFEVELFDQQKAHLSQETVEVQQSSLLDKSMSATRGALFNSTAGSIIGGILGGVVGGIAGLFVGGVGAFPGAVAGAQIGAGLGTIGGAATGVKDGISQVQEKDQNRLKREVSRIITPFIEDSQRICHQTLNKAVKGLERSMRDEFTNQIKRQKEGWERTLRSLQVSRKLSQSKAIQQAKELQIPLQQLKQLQTTIEQLTQAIVEQPISIPSIQAPSQPKVKTPEKPSKEPAKVSTSANYDSGDWADE</sequence>
<dbReference type="KEGG" id="cyj:Cyan7822_4416"/>
<keyword evidence="4" id="KW-0342">GTP-binding</keyword>
<evidence type="ECO:0000256" key="7">
    <source>
        <dbReference type="SAM" id="MobiDB-lite"/>
    </source>
</evidence>
<dbReference type="InterPro" id="IPR027094">
    <property type="entry name" value="Mitofusin_fam"/>
</dbReference>
<dbReference type="InterPro" id="IPR027417">
    <property type="entry name" value="P-loop_NTPase"/>
</dbReference>
<dbReference type="SUPFAM" id="SSF52540">
    <property type="entry name" value="P-loop containing nucleoside triphosphate hydrolases"/>
    <property type="match status" value="1"/>
</dbReference>
<dbReference type="InterPro" id="IPR045063">
    <property type="entry name" value="Dynamin_N"/>
</dbReference>
<dbReference type="Pfam" id="PF00350">
    <property type="entry name" value="Dynamin_N"/>
    <property type="match status" value="1"/>
</dbReference>
<dbReference type="STRING" id="497965.Cyan7822_4416"/>
<dbReference type="InterPro" id="IPR049195">
    <property type="entry name" value="Tre1-like_N"/>
</dbReference>
<dbReference type="EMBL" id="CP002198">
    <property type="protein sequence ID" value="ADN16330.1"/>
    <property type="molecule type" value="Genomic_DNA"/>
</dbReference>
<feature type="domain" description="Dynamin N-terminal" evidence="8">
    <location>
        <begin position="48"/>
        <end position="211"/>
    </location>
</feature>
<name>E0UB85_GLOV7</name>
<dbReference type="PANTHER" id="PTHR10465:SF0">
    <property type="entry name" value="SARCALUMENIN"/>
    <property type="match status" value="1"/>
</dbReference>
<dbReference type="eggNOG" id="COG1196">
    <property type="taxonomic scope" value="Bacteria"/>
</dbReference>
<dbReference type="AlphaFoldDB" id="E0UB85"/>
<dbReference type="GO" id="GO:0005525">
    <property type="term" value="F:GTP binding"/>
    <property type="evidence" value="ECO:0007669"/>
    <property type="project" value="UniProtKB-KW"/>
</dbReference>
<dbReference type="OrthoDB" id="3650305at2"/>
<evidence type="ECO:0000256" key="6">
    <source>
        <dbReference type="SAM" id="Coils"/>
    </source>
</evidence>
<evidence type="ECO:0000256" key="5">
    <source>
        <dbReference type="ARBA" id="ARBA00023136"/>
    </source>
</evidence>
<evidence type="ECO:0000313" key="10">
    <source>
        <dbReference type="EMBL" id="ADN16330.1"/>
    </source>
</evidence>
<feature type="compositionally biased region" description="Basic and acidic residues" evidence="7">
    <location>
        <begin position="649"/>
        <end position="659"/>
    </location>
</feature>
<feature type="domain" description="NAD(+)--protein-arginine ADP-ribosyltransferase Tre1-like N-terminal" evidence="9">
    <location>
        <begin position="476"/>
        <end position="512"/>
    </location>
</feature>
<dbReference type="CDD" id="cd09912">
    <property type="entry name" value="DLP_2"/>
    <property type="match status" value="1"/>
</dbReference>
<reference evidence="11" key="1">
    <citation type="journal article" date="2011" name="MBio">
        <title>Novel metabolic attributes of the genus Cyanothece, comprising a group of unicellular nitrogen-fixing Cyanobacteria.</title>
        <authorList>
            <person name="Bandyopadhyay A."/>
            <person name="Elvitigala T."/>
            <person name="Welsh E."/>
            <person name="Stockel J."/>
            <person name="Liberton M."/>
            <person name="Min H."/>
            <person name="Sherman L.A."/>
            <person name="Pakrasi H.B."/>
        </authorList>
    </citation>
    <scope>NUCLEOTIDE SEQUENCE [LARGE SCALE GENOMIC DNA]</scope>
    <source>
        <strain evidence="11">PCC 7822</strain>
    </source>
</reference>
<dbReference type="eggNOG" id="COG0699">
    <property type="taxonomic scope" value="Bacteria"/>
</dbReference>
<keyword evidence="11" id="KW-1185">Reference proteome</keyword>
<gene>
    <name evidence="10" type="ordered locus">Cyan7822_4416</name>
</gene>
<dbReference type="Proteomes" id="UP000008206">
    <property type="component" value="Chromosome"/>
</dbReference>
<evidence type="ECO:0000256" key="4">
    <source>
        <dbReference type="ARBA" id="ARBA00023134"/>
    </source>
</evidence>
<organism evidence="10 11">
    <name type="scientific">Gloeothece verrucosa (strain PCC 7822)</name>
    <name type="common">Cyanothece sp. (strain PCC 7822)</name>
    <dbReference type="NCBI Taxonomy" id="497965"/>
    <lineage>
        <taxon>Bacteria</taxon>
        <taxon>Bacillati</taxon>
        <taxon>Cyanobacteriota</taxon>
        <taxon>Cyanophyceae</taxon>
        <taxon>Oscillatoriophycideae</taxon>
        <taxon>Chroococcales</taxon>
        <taxon>Aphanothecaceae</taxon>
        <taxon>Gloeothece</taxon>
        <taxon>Gloeothece verrucosa</taxon>
    </lineage>
</organism>
<dbReference type="GO" id="GO:0003924">
    <property type="term" value="F:GTPase activity"/>
    <property type="evidence" value="ECO:0007669"/>
    <property type="project" value="InterPro"/>
</dbReference>
<evidence type="ECO:0000256" key="3">
    <source>
        <dbReference type="ARBA" id="ARBA00022801"/>
    </source>
</evidence>
<protein>
    <submittedName>
        <fullName evidence="10">Dynamin family protein</fullName>
    </submittedName>
</protein>
<proteinExistence type="predicted"/>
<evidence type="ECO:0000256" key="2">
    <source>
        <dbReference type="ARBA" id="ARBA00022741"/>
    </source>
</evidence>
<evidence type="ECO:0000259" key="9">
    <source>
        <dbReference type="Pfam" id="PF21724"/>
    </source>
</evidence>
<dbReference type="Pfam" id="PF21724">
    <property type="entry name" value="DUF6861"/>
    <property type="match status" value="1"/>
</dbReference>
<dbReference type="Gene3D" id="3.40.50.300">
    <property type="entry name" value="P-loop containing nucleotide triphosphate hydrolases"/>
    <property type="match status" value="1"/>
</dbReference>
<keyword evidence="2" id="KW-0547">Nucleotide-binding</keyword>
<dbReference type="GO" id="GO:0016020">
    <property type="term" value="C:membrane"/>
    <property type="evidence" value="ECO:0007669"/>
    <property type="project" value="UniProtKB-SubCell"/>
</dbReference>
<feature type="region of interest" description="Disordered" evidence="7">
    <location>
        <begin position="634"/>
        <end position="675"/>
    </location>
</feature>
<keyword evidence="5" id="KW-0472">Membrane</keyword>
<keyword evidence="6" id="KW-0175">Coiled coil</keyword>